<proteinExistence type="predicted"/>
<dbReference type="GO" id="GO:0005737">
    <property type="term" value="C:cytoplasm"/>
    <property type="evidence" value="ECO:0007669"/>
    <property type="project" value="TreeGrafter"/>
</dbReference>
<dbReference type="PANTHER" id="PTHR43735:SF11">
    <property type="entry name" value="HYPOTHETICAL OXIDOREDUCTASE (EUROFUNG)"/>
    <property type="match status" value="1"/>
</dbReference>
<dbReference type="GO" id="GO:0050660">
    <property type="term" value="F:flavin adenine dinucleotide binding"/>
    <property type="evidence" value="ECO:0007669"/>
    <property type="project" value="TreeGrafter"/>
</dbReference>
<dbReference type="SUPFAM" id="SSF51905">
    <property type="entry name" value="FAD/NAD(P)-binding domain"/>
    <property type="match status" value="1"/>
</dbReference>
<evidence type="ECO:0000259" key="1">
    <source>
        <dbReference type="Pfam" id="PF07992"/>
    </source>
</evidence>
<dbReference type="GO" id="GO:0004174">
    <property type="term" value="F:electron-transferring-flavoprotein dehydrogenase activity"/>
    <property type="evidence" value="ECO:0007669"/>
    <property type="project" value="TreeGrafter"/>
</dbReference>
<reference evidence="2" key="1">
    <citation type="submission" date="2023-03" db="EMBL/GenBank/DDBJ databases">
        <title>Massive genome expansion in bonnet fungi (Mycena s.s.) driven by repeated elements and novel gene families across ecological guilds.</title>
        <authorList>
            <consortium name="Lawrence Berkeley National Laboratory"/>
            <person name="Harder C.B."/>
            <person name="Miyauchi S."/>
            <person name="Viragh M."/>
            <person name="Kuo A."/>
            <person name="Thoen E."/>
            <person name="Andreopoulos B."/>
            <person name="Lu D."/>
            <person name="Skrede I."/>
            <person name="Drula E."/>
            <person name="Henrissat B."/>
            <person name="Morin E."/>
            <person name="Kohler A."/>
            <person name="Barry K."/>
            <person name="LaButti K."/>
            <person name="Morin E."/>
            <person name="Salamov A."/>
            <person name="Lipzen A."/>
            <person name="Mereny Z."/>
            <person name="Hegedus B."/>
            <person name="Baldrian P."/>
            <person name="Stursova M."/>
            <person name="Weitz H."/>
            <person name="Taylor A."/>
            <person name="Grigoriev I.V."/>
            <person name="Nagy L.G."/>
            <person name="Martin F."/>
            <person name="Kauserud H."/>
        </authorList>
    </citation>
    <scope>NUCLEOTIDE SEQUENCE</scope>
    <source>
        <strain evidence="2">CBHHK188m</strain>
    </source>
</reference>
<dbReference type="Proteomes" id="UP001215280">
    <property type="component" value="Unassembled WGS sequence"/>
</dbReference>
<sequence length="406" mass="43988">MSTTAKKNIVVVGGSYVGIKFVDTIAPEVFETHNTVLVEKNSHFEHIFAFPRLGVAGSTKKAFVPYTNAFHATPPNSTSVVHGVAAQILPDKVVLESGEAVPYEYLVMATGTGFLPVRGRTKAQGVALGNALQERVKESQNVVIVGGGAFGVQMVTDAKEYYPSKNITLIHSRDQLMNRFHPKLHEIVLEKLKAIGINVILGQRVKIPSSHFPVSGPAYDVELADGRLIPADIAVCFSSDFTPCRVVTAITQISCIGATPLSSPIESLSPDLIDKSGFIRVKPTLQIQDERYGNVFAIGDVAGTGANKNARSGAGQAQVAATNIKSLIRGDTAKEEYVPTPLAIHMSIGLWSWILFRNPASPEDQPTFEFQNTEQFKGTPEGDNRFEMNCVRHWALRAPGITDYDA</sequence>
<protein>
    <submittedName>
        <fullName evidence="2">FAD/NAD-P-binding domain-containing protein</fullName>
    </submittedName>
</protein>
<dbReference type="Gene3D" id="3.50.50.100">
    <property type="match status" value="1"/>
</dbReference>
<keyword evidence="3" id="KW-1185">Reference proteome</keyword>
<gene>
    <name evidence="2" type="ORF">DFH07DRAFT_371796</name>
</gene>
<dbReference type="Pfam" id="PF07992">
    <property type="entry name" value="Pyr_redox_2"/>
    <property type="match status" value="1"/>
</dbReference>
<feature type="domain" description="FAD/NAD(P)-binding" evidence="1">
    <location>
        <begin position="8"/>
        <end position="320"/>
    </location>
</feature>
<name>A0AAD7NKY4_9AGAR</name>
<dbReference type="Gene3D" id="3.50.50.60">
    <property type="entry name" value="FAD/NAD(P)-binding domain"/>
    <property type="match status" value="2"/>
</dbReference>
<comment type="caution">
    <text evidence="2">The sequence shown here is derived from an EMBL/GenBank/DDBJ whole genome shotgun (WGS) entry which is preliminary data.</text>
</comment>
<evidence type="ECO:0000313" key="2">
    <source>
        <dbReference type="EMBL" id="KAJ7765027.1"/>
    </source>
</evidence>
<dbReference type="InterPro" id="IPR036188">
    <property type="entry name" value="FAD/NAD-bd_sf"/>
</dbReference>
<organism evidence="2 3">
    <name type="scientific">Mycena maculata</name>
    <dbReference type="NCBI Taxonomy" id="230809"/>
    <lineage>
        <taxon>Eukaryota</taxon>
        <taxon>Fungi</taxon>
        <taxon>Dikarya</taxon>
        <taxon>Basidiomycota</taxon>
        <taxon>Agaricomycotina</taxon>
        <taxon>Agaricomycetes</taxon>
        <taxon>Agaricomycetidae</taxon>
        <taxon>Agaricales</taxon>
        <taxon>Marasmiineae</taxon>
        <taxon>Mycenaceae</taxon>
        <taxon>Mycena</taxon>
    </lineage>
</organism>
<dbReference type="AlphaFoldDB" id="A0AAD7NKY4"/>
<dbReference type="InterPro" id="IPR023753">
    <property type="entry name" value="FAD/NAD-binding_dom"/>
</dbReference>
<dbReference type="PANTHER" id="PTHR43735">
    <property type="entry name" value="APOPTOSIS-INDUCING FACTOR 1"/>
    <property type="match status" value="1"/>
</dbReference>
<evidence type="ECO:0000313" key="3">
    <source>
        <dbReference type="Proteomes" id="UP001215280"/>
    </source>
</evidence>
<dbReference type="EMBL" id="JARJLG010000036">
    <property type="protein sequence ID" value="KAJ7765027.1"/>
    <property type="molecule type" value="Genomic_DNA"/>
</dbReference>
<accession>A0AAD7NKY4</accession>